<evidence type="ECO:0000256" key="3">
    <source>
        <dbReference type="ARBA" id="ARBA00022763"/>
    </source>
</evidence>
<keyword evidence="3" id="KW-0227">DNA damage</keyword>
<dbReference type="PANTHER" id="PTHR10242">
    <property type="entry name" value="8-OXOGUANINE DNA GLYCOSYLASE"/>
    <property type="match status" value="1"/>
</dbReference>
<dbReference type="CDD" id="cd00056">
    <property type="entry name" value="ENDO3c"/>
    <property type="match status" value="1"/>
</dbReference>
<dbReference type="InterPro" id="IPR011257">
    <property type="entry name" value="DNA_glycosylase"/>
</dbReference>
<comment type="similarity">
    <text evidence="1">Belongs to the type-1 OGG1 family.</text>
</comment>
<evidence type="ECO:0000259" key="10">
    <source>
        <dbReference type="SMART" id="SM00478"/>
    </source>
</evidence>
<keyword evidence="7" id="KW-0511">Multifunctional enzyme</keyword>
<dbReference type="SMART" id="SM00478">
    <property type="entry name" value="ENDO3c"/>
    <property type="match status" value="1"/>
</dbReference>
<sequence>MQISYDEGNVVLTEVRDFDLAQTLECGQCFHFKKLAEQEYAVCAFHRLLRIRQEKDSVILFDTTMQDYEMIWRDYFDFGRDYGRIKAALLQTDDTLKEAVETMQGVHILQQEFFETLISFIISQNKQIPHIKKIVETLSERFGDDLGEINGMRFFAFPTVSQMCNVTEEDLRDCKTGFRAPYIVDAVQKTADGQISEAALKAADTAECEKMLTKIKGVGSKVANCCMLFGLDKRDAFPVDVWIKRIMEQLYFSGKETDKEKIAAFAKTRFGSYGGYAQQYLFFYGKTVRIGAQNQKIKKV</sequence>
<dbReference type="Gene3D" id="3.30.310.260">
    <property type="match status" value="1"/>
</dbReference>
<evidence type="ECO:0000256" key="8">
    <source>
        <dbReference type="ARBA" id="ARBA00023295"/>
    </source>
</evidence>
<protein>
    <recommendedName>
        <fullName evidence="2">DNA-(apurinic or apyrimidinic site) lyase</fullName>
        <ecNumber evidence="2">4.2.99.18</ecNumber>
    </recommendedName>
</protein>
<evidence type="ECO:0000256" key="2">
    <source>
        <dbReference type="ARBA" id="ARBA00012720"/>
    </source>
</evidence>
<organism evidence="11 12">
    <name type="scientific">Lachnospira intestinalis</name>
    <dbReference type="NCBI Taxonomy" id="3133158"/>
    <lineage>
        <taxon>Bacteria</taxon>
        <taxon>Bacillati</taxon>
        <taxon>Bacillota</taxon>
        <taxon>Clostridia</taxon>
        <taxon>Lachnospirales</taxon>
        <taxon>Lachnospiraceae</taxon>
        <taxon>Lachnospira</taxon>
    </lineage>
</organism>
<dbReference type="Proteomes" id="UP001546774">
    <property type="component" value="Unassembled WGS sequence"/>
</dbReference>
<name>A0ABV1H6F6_9FIRM</name>
<proteinExistence type="inferred from homology"/>
<dbReference type="SUPFAM" id="SSF55945">
    <property type="entry name" value="TATA-box binding protein-like"/>
    <property type="match status" value="1"/>
</dbReference>
<dbReference type="Gene3D" id="1.10.1670.10">
    <property type="entry name" value="Helix-hairpin-Helix base-excision DNA repair enzymes (C-terminal)"/>
    <property type="match status" value="1"/>
</dbReference>
<evidence type="ECO:0000256" key="7">
    <source>
        <dbReference type="ARBA" id="ARBA00023268"/>
    </source>
</evidence>
<keyword evidence="8" id="KW-0326">Glycosidase</keyword>
<dbReference type="Pfam" id="PF00730">
    <property type="entry name" value="HhH-GPD"/>
    <property type="match status" value="1"/>
</dbReference>
<evidence type="ECO:0000256" key="1">
    <source>
        <dbReference type="ARBA" id="ARBA00010679"/>
    </source>
</evidence>
<evidence type="ECO:0000256" key="6">
    <source>
        <dbReference type="ARBA" id="ARBA00023239"/>
    </source>
</evidence>
<dbReference type="InterPro" id="IPR012904">
    <property type="entry name" value="OGG_N"/>
</dbReference>
<accession>A0ABV1H6F6</accession>
<keyword evidence="4" id="KW-0378">Hydrolase</keyword>
<keyword evidence="12" id="KW-1185">Reference proteome</keyword>
<dbReference type="PANTHER" id="PTHR10242:SF2">
    <property type="entry name" value="N-GLYCOSYLASE_DNA LYASE"/>
    <property type="match status" value="1"/>
</dbReference>
<comment type="catalytic activity">
    <reaction evidence="9">
        <text>2'-deoxyribonucleotide-(2'-deoxyribose 5'-phosphate)-2'-deoxyribonucleotide-DNA = a 3'-end 2'-deoxyribonucleotide-(2,3-dehydro-2,3-deoxyribose 5'-phosphate)-DNA + a 5'-end 5'-phospho-2'-deoxyribonucleoside-DNA + H(+)</text>
        <dbReference type="Rhea" id="RHEA:66592"/>
        <dbReference type="Rhea" id="RHEA-COMP:13180"/>
        <dbReference type="Rhea" id="RHEA-COMP:16897"/>
        <dbReference type="Rhea" id="RHEA-COMP:17067"/>
        <dbReference type="ChEBI" id="CHEBI:15378"/>
        <dbReference type="ChEBI" id="CHEBI:136412"/>
        <dbReference type="ChEBI" id="CHEBI:157695"/>
        <dbReference type="ChEBI" id="CHEBI:167181"/>
        <dbReference type="EC" id="4.2.99.18"/>
    </reaction>
</comment>
<dbReference type="InterPro" id="IPR023170">
    <property type="entry name" value="HhH_base_excis_C"/>
</dbReference>
<feature type="domain" description="HhH-GPD" evidence="10">
    <location>
        <begin position="122"/>
        <end position="286"/>
    </location>
</feature>
<evidence type="ECO:0000313" key="12">
    <source>
        <dbReference type="Proteomes" id="UP001546774"/>
    </source>
</evidence>
<evidence type="ECO:0000256" key="5">
    <source>
        <dbReference type="ARBA" id="ARBA00023204"/>
    </source>
</evidence>
<comment type="caution">
    <text evidence="11">The sequence shown here is derived from an EMBL/GenBank/DDBJ whole genome shotgun (WGS) entry which is preliminary data.</text>
</comment>
<keyword evidence="6" id="KW-0456">Lyase</keyword>
<evidence type="ECO:0000313" key="11">
    <source>
        <dbReference type="EMBL" id="MEQ2554891.1"/>
    </source>
</evidence>
<dbReference type="Gene3D" id="1.10.340.30">
    <property type="entry name" value="Hypothetical protein, domain 2"/>
    <property type="match status" value="1"/>
</dbReference>
<evidence type="ECO:0000256" key="9">
    <source>
        <dbReference type="ARBA" id="ARBA00044632"/>
    </source>
</evidence>
<dbReference type="InterPro" id="IPR052054">
    <property type="entry name" value="Oxidative_DNA_repair_enzyme"/>
</dbReference>
<gene>
    <name evidence="11" type="ORF">WMO37_07640</name>
</gene>
<reference evidence="11" key="1">
    <citation type="submission" date="2024-03" db="EMBL/GenBank/DDBJ databases">
        <title>Human intestinal bacterial collection.</title>
        <authorList>
            <person name="Pauvert C."/>
            <person name="Hitch T.C.A."/>
            <person name="Clavel T."/>
        </authorList>
    </citation>
    <scope>NUCLEOTIDE SEQUENCE [LARGE SCALE GENOMIC DNA]</scope>
    <source>
        <strain evidence="11">CLA-AA-H89B</strain>
    </source>
</reference>
<dbReference type="Pfam" id="PF07934">
    <property type="entry name" value="OGG_N"/>
    <property type="match status" value="1"/>
</dbReference>
<dbReference type="InterPro" id="IPR003265">
    <property type="entry name" value="HhH-GPD_domain"/>
</dbReference>
<dbReference type="EC" id="4.2.99.18" evidence="2"/>
<dbReference type="EMBL" id="JBBMFS010000005">
    <property type="protein sequence ID" value="MEQ2554891.1"/>
    <property type="molecule type" value="Genomic_DNA"/>
</dbReference>
<dbReference type="SUPFAM" id="SSF48150">
    <property type="entry name" value="DNA-glycosylase"/>
    <property type="match status" value="1"/>
</dbReference>
<keyword evidence="5" id="KW-0234">DNA repair</keyword>
<evidence type="ECO:0000256" key="4">
    <source>
        <dbReference type="ARBA" id="ARBA00022801"/>
    </source>
</evidence>